<gene>
    <name evidence="1" type="ORF">Catovirus_1_572</name>
</gene>
<proteinExistence type="predicted"/>
<accession>A0A1V0S9Z0</accession>
<dbReference type="EMBL" id="KY684083">
    <property type="protein sequence ID" value="ARF08522.1"/>
    <property type="molecule type" value="Genomic_DNA"/>
</dbReference>
<sequence>MFIKLIKSYEDYLNKHNGTEKEILLDDFPYQVHDSYITTECWKYKDELKKRNSSWTFVCKRSPFYLDDDDRPIIGLYASKNKE</sequence>
<protein>
    <submittedName>
        <fullName evidence="1">Uncharacterized protein</fullName>
    </submittedName>
</protein>
<evidence type="ECO:0000313" key="1">
    <source>
        <dbReference type="EMBL" id="ARF08522.1"/>
    </source>
</evidence>
<name>A0A1V0S9Z0_9VIRU</name>
<reference evidence="1" key="1">
    <citation type="journal article" date="2017" name="Science">
        <title>Giant viruses with an expanded complement of translation system components.</title>
        <authorList>
            <person name="Schulz F."/>
            <person name="Yutin N."/>
            <person name="Ivanova N.N."/>
            <person name="Ortega D.R."/>
            <person name="Lee T.K."/>
            <person name="Vierheilig J."/>
            <person name="Daims H."/>
            <person name="Horn M."/>
            <person name="Wagner M."/>
            <person name="Jensen G.J."/>
            <person name="Kyrpides N.C."/>
            <person name="Koonin E.V."/>
            <person name="Woyke T."/>
        </authorList>
    </citation>
    <scope>NUCLEOTIDE SEQUENCE</scope>
    <source>
        <strain evidence="1">CTV1</strain>
    </source>
</reference>
<organism evidence="1">
    <name type="scientific">Catovirus CTV1</name>
    <dbReference type="NCBI Taxonomy" id="1977631"/>
    <lineage>
        <taxon>Viruses</taxon>
        <taxon>Varidnaviria</taxon>
        <taxon>Bamfordvirae</taxon>
        <taxon>Nucleocytoviricota</taxon>
        <taxon>Megaviricetes</taxon>
        <taxon>Imitervirales</taxon>
        <taxon>Mimiviridae</taxon>
        <taxon>Klosneuvirinae</taxon>
        <taxon>Catovirus</taxon>
    </lineage>
</organism>